<sequence>MLRKISVIIAALFMMSSCASVGNVPSANEIEEKRQKVLNMRDSSLNDLYKIRPYLRSRIAQAPGYAVFSDKNVNLVLASFSGGQGVVTSNQTGRNTYMNMGEIGIGLGLGLKDFRTIFVFNDSATMDKFINEGWQFGGQADAAAVDDKDGGALAGQIVVDNISVYQLTKRGLALQAIVKGTKYWKSPTLN</sequence>
<dbReference type="PROSITE" id="PS51257">
    <property type="entry name" value="PROKAR_LIPOPROTEIN"/>
    <property type="match status" value="1"/>
</dbReference>
<organism evidence="2">
    <name type="scientific">uncultured Thiotrichaceae bacterium</name>
    <dbReference type="NCBI Taxonomy" id="298394"/>
    <lineage>
        <taxon>Bacteria</taxon>
        <taxon>Pseudomonadati</taxon>
        <taxon>Pseudomonadota</taxon>
        <taxon>Gammaproteobacteria</taxon>
        <taxon>Thiotrichales</taxon>
        <taxon>Thiotrichaceae</taxon>
        <taxon>environmental samples</taxon>
    </lineage>
</organism>
<evidence type="ECO:0000256" key="1">
    <source>
        <dbReference type="SAM" id="SignalP"/>
    </source>
</evidence>
<protein>
    <recommendedName>
        <fullName evidence="3">Lipoprotein</fullName>
    </recommendedName>
</protein>
<accession>A0A6S6TZC2</accession>
<proteinExistence type="predicted"/>
<feature type="signal peptide" evidence="1">
    <location>
        <begin position="1"/>
        <end position="19"/>
    </location>
</feature>
<evidence type="ECO:0000313" key="2">
    <source>
        <dbReference type="EMBL" id="CAA6821388.1"/>
    </source>
</evidence>
<name>A0A6S6TZC2_9GAMM</name>
<keyword evidence="1" id="KW-0732">Signal</keyword>
<evidence type="ECO:0008006" key="3">
    <source>
        <dbReference type="Google" id="ProtNLM"/>
    </source>
</evidence>
<dbReference type="EMBL" id="CACVAY010000103">
    <property type="protein sequence ID" value="CAA6821388.1"/>
    <property type="molecule type" value="Genomic_DNA"/>
</dbReference>
<dbReference type="AlphaFoldDB" id="A0A6S6TZC2"/>
<gene>
    <name evidence="2" type="ORF">HELGO_WM6054</name>
</gene>
<feature type="chain" id="PRO_5027769004" description="Lipoprotein" evidence="1">
    <location>
        <begin position="20"/>
        <end position="190"/>
    </location>
</feature>
<reference evidence="2" key="1">
    <citation type="submission" date="2020-01" db="EMBL/GenBank/DDBJ databases">
        <authorList>
            <person name="Meier V. D."/>
            <person name="Meier V D."/>
        </authorList>
    </citation>
    <scope>NUCLEOTIDE SEQUENCE</scope>
    <source>
        <strain evidence="2">HLG_WM_MAG_07</strain>
    </source>
</reference>